<organism evidence="2">
    <name type="scientific">marine metagenome</name>
    <dbReference type="NCBI Taxonomy" id="408172"/>
    <lineage>
        <taxon>unclassified sequences</taxon>
        <taxon>metagenomes</taxon>
        <taxon>ecological metagenomes</taxon>
    </lineage>
</organism>
<evidence type="ECO:0008006" key="3">
    <source>
        <dbReference type="Google" id="ProtNLM"/>
    </source>
</evidence>
<feature type="non-terminal residue" evidence="2">
    <location>
        <position position="46"/>
    </location>
</feature>
<proteinExistence type="predicted"/>
<accession>A0A382IJW4</accession>
<feature type="transmembrane region" description="Helical" evidence="1">
    <location>
        <begin position="6"/>
        <end position="26"/>
    </location>
</feature>
<sequence length="46" mass="5579">MHFGNNEYLYFFLIIIPLIAFLMWSYKKKEQLIKVFLGKPLTSRLL</sequence>
<reference evidence="2" key="1">
    <citation type="submission" date="2018-05" db="EMBL/GenBank/DDBJ databases">
        <authorList>
            <person name="Lanie J.A."/>
            <person name="Ng W.-L."/>
            <person name="Kazmierczak K.M."/>
            <person name="Andrzejewski T.M."/>
            <person name="Davidsen T.M."/>
            <person name="Wayne K.J."/>
            <person name="Tettelin H."/>
            <person name="Glass J.I."/>
            <person name="Rusch D."/>
            <person name="Podicherti R."/>
            <person name="Tsui H.-C.T."/>
            <person name="Winkler M.E."/>
        </authorList>
    </citation>
    <scope>NUCLEOTIDE SEQUENCE</scope>
</reference>
<gene>
    <name evidence="2" type="ORF">METZ01_LOCUS251825</name>
</gene>
<keyword evidence="1" id="KW-1133">Transmembrane helix</keyword>
<dbReference type="AlphaFoldDB" id="A0A382IJW4"/>
<keyword evidence="1" id="KW-0472">Membrane</keyword>
<evidence type="ECO:0000256" key="1">
    <source>
        <dbReference type="SAM" id="Phobius"/>
    </source>
</evidence>
<protein>
    <recommendedName>
        <fullName evidence="3">Aerotolerance regulator N-terminal domain-containing protein</fullName>
    </recommendedName>
</protein>
<keyword evidence="1" id="KW-0812">Transmembrane</keyword>
<evidence type="ECO:0000313" key="2">
    <source>
        <dbReference type="EMBL" id="SVB98971.1"/>
    </source>
</evidence>
<name>A0A382IJW4_9ZZZZ</name>
<dbReference type="EMBL" id="UINC01067368">
    <property type="protein sequence ID" value="SVB98971.1"/>
    <property type="molecule type" value="Genomic_DNA"/>
</dbReference>